<organism evidence="1 2">
    <name type="scientific">Vibrio cholerae</name>
    <dbReference type="NCBI Taxonomy" id="666"/>
    <lineage>
        <taxon>Bacteria</taxon>
        <taxon>Pseudomonadati</taxon>
        <taxon>Pseudomonadota</taxon>
        <taxon>Gammaproteobacteria</taxon>
        <taxon>Vibrionales</taxon>
        <taxon>Vibrionaceae</taxon>
        <taxon>Vibrio</taxon>
    </lineage>
</organism>
<gene>
    <name evidence="1" type="ORF">ERS013200_03540</name>
</gene>
<evidence type="ECO:0000313" key="2">
    <source>
        <dbReference type="Proteomes" id="UP000041770"/>
    </source>
</evidence>
<accession>A0A655ZDI3</accession>
<dbReference type="Proteomes" id="UP000041770">
    <property type="component" value="Unassembled WGS sequence"/>
</dbReference>
<dbReference type="EMBL" id="CWQY01000037">
    <property type="protein sequence ID" value="CSD21251.1"/>
    <property type="molecule type" value="Genomic_DNA"/>
</dbReference>
<name>A0A655ZDI3_VIBCL</name>
<sequence length="124" mass="14699">MNRTNNTDRFAIHHNRCSLTWMQRWVLSRGEAIGFAFRGQFKNCFQIALHIEEINGCRFHIPVLFTTSARDHTRQHRLLAHAIFCRRIRNEAQTVFKQTNTRLLTFLVVNHSVQQTLDQAQTHR</sequence>
<reference evidence="1 2" key="1">
    <citation type="submission" date="2015-07" db="EMBL/GenBank/DDBJ databases">
        <authorList>
            <consortium name="Pathogen Informatics"/>
        </authorList>
    </citation>
    <scope>NUCLEOTIDE SEQUENCE [LARGE SCALE GENOMIC DNA]</scope>
    <source>
        <strain evidence="1 2">A316</strain>
    </source>
</reference>
<dbReference type="AlphaFoldDB" id="A0A655ZDI3"/>
<proteinExistence type="predicted"/>
<evidence type="ECO:0000313" key="1">
    <source>
        <dbReference type="EMBL" id="CSD21251.1"/>
    </source>
</evidence>
<protein>
    <submittedName>
        <fullName evidence="1">Uncharacterized protein</fullName>
    </submittedName>
</protein>